<dbReference type="RefSeq" id="WP_183696913.1">
    <property type="nucleotide sequence ID" value="NZ_JACICA010000007.1"/>
</dbReference>
<proteinExistence type="predicted"/>
<comment type="caution">
    <text evidence="1">The sequence shown here is derived from an EMBL/GenBank/DDBJ whole genome shotgun (WGS) entry which is preliminary data.</text>
</comment>
<evidence type="ECO:0000313" key="1">
    <source>
        <dbReference type="EMBL" id="MBB3703007.1"/>
    </source>
</evidence>
<sequence>MNKQDLSFCIAGAYLRVHFLDDVDGRRYLETYAPFYVKETKENLMFTMTVGDGLVNDEPEGSEVGQFDCGGNNHGVYLLPNGGYKMIISNLNGEKACALQTNANFSDCQISLFGNLLNRAFGLNNAMMVAFAFAGAHHSILLMHSSVALHDGRGYLFLGKSGTGKSTHNDLWNKYIPGTEILNDDNPAIRVVDGKPFVYGTPWSGKRNFYRQLSVPIGAYVRLEQAPENIIEKEHKLQGFATILSSCSTMIWDKSSYNAICDTASAVASIVPVFHLKNRPDEEAAKISFEACTGKKYVFINADKA</sequence>
<evidence type="ECO:0000313" key="2">
    <source>
        <dbReference type="Proteomes" id="UP000541425"/>
    </source>
</evidence>
<protein>
    <recommendedName>
        <fullName evidence="3">Phosphoenolpyruvate carboxykinase</fullName>
    </recommendedName>
</protein>
<reference evidence="1 2" key="1">
    <citation type="submission" date="2020-08" db="EMBL/GenBank/DDBJ databases">
        <title>Genomic Encyclopedia of Type Strains, Phase IV (KMG-IV): sequencing the most valuable type-strain genomes for metagenomic binning, comparative biology and taxonomic classification.</title>
        <authorList>
            <person name="Goeker M."/>
        </authorList>
    </citation>
    <scope>NUCLEOTIDE SEQUENCE [LARGE SCALE GENOMIC DNA]</scope>
    <source>
        <strain evidence="1 2">DSM 22548</strain>
    </source>
</reference>
<dbReference type="SUPFAM" id="SSF53795">
    <property type="entry name" value="PEP carboxykinase-like"/>
    <property type="match status" value="1"/>
</dbReference>
<evidence type="ECO:0008006" key="3">
    <source>
        <dbReference type="Google" id="ProtNLM"/>
    </source>
</evidence>
<name>A0A7W5UNR0_9BACT</name>
<dbReference type="Proteomes" id="UP000541425">
    <property type="component" value="Unassembled WGS sequence"/>
</dbReference>
<accession>A0A7W5UNR0</accession>
<organism evidence="1 2">
    <name type="scientific">Alloprevotella rava</name>
    <dbReference type="NCBI Taxonomy" id="671218"/>
    <lineage>
        <taxon>Bacteria</taxon>
        <taxon>Pseudomonadati</taxon>
        <taxon>Bacteroidota</taxon>
        <taxon>Bacteroidia</taxon>
        <taxon>Bacteroidales</taxon>
        <taxon>Prevotellaceae</taxon>
        <taxon>Alloprevotella</taxon>
    </lineage>
</organism>
<dbReference type="EMBL" id="JACICA010000007">
    <property type="protein sequence ID" value="MBB3703007.1"/>
    <property type="molecule type" value="Genomic_DNA"/>
</dbReference>
<dbReference type="AlphaFoldDB" id="A0A7W5UNR0"/>
<gene>
    <name evidence="1" type="ORF">FHS60_001480</name>
</gene>